<evidence type="ECO:0000313" key="5">
    <source>
        <dbReference type="EMBL" id="EZQ11237.1"/>
    </source>
</evidence>
<proteinExistence type="predicted"/>
<gene>
    <name evidence="5" type="ORF">CM19_01775</name>
</gene>
<dbReference type="EMBL" id="JFZT01000016">
    <property type="protein sequence ID" value="EZQ11237.1"/>
    <property type="molecule type" value="Genomic_DNA"/>
</dbReference>
<dbReference type="PANTHER" id="PTHR43366">
    <property type="entry name" value="PYRUVATE SYNTHASE SUBUNIT PORC"/>
    <property type="match status" value="1"/>
</dbReference>
<evidence type="ECO:0000256" key="3">
    <source>
        <dbReference type="ARBA" id="ARBA00049357"/>
    </source>
</evidence>
<dbReference type="Gene3D" id="3.40.920.10">
    <property type="entry name" value="Pyruvate-ferredoxin oxidoreductase, PFOR, domain III"/>
    <property type="match status" value="1"/>
</dbReference>
<dbReference type="NCBIfam" id="TIGR02175">
    <property type="entry name" value="PorC_KorC"/>
    <property type="match status" value="1"/>
</dbReference>
<comment type="catalytic activity">
    <reaction evidence="3">
        <text>2 oxidized [2Fe-2S]-[ferredoxin] + pyruvate + CoA = 2 reduced [2Fe-2S]-[ferredoxin] + acetyl-CoA + CO2 + H(+)</text>
        <dbReference type="Rhea" id="RHEA:12765"/>
        <dbReference type="Rhea" id="RHEA-COMP:10000"/>
        <dbReference type="Rhea" id="RHEA-COMP:10001"/>
        <dbReference type="ChEBI" id="CHEBI:15361"/>
        <dbReference type="ChEBI" id="CHEBI:15378"/>
        <dbReference type="ChEBI" id="CHEBI:16526"/>
        <dbReference type="ChEBI" id="CHEBI:33737"/>
        <dbReference type="ChEBI" id="CHEBI:33738"/>
        <dbReference type="ChEBI" id="CHEBI:57287"/>
        <dbReference type="ChEBI" id="CHEBI:57288"/>
        <dbReference type="EC" id="1.2.7.1"/>
    </reaction>
</comment>
<dbReference type="PANTHER" id="PTHR43366:SF1">
    <property type="entry name" value="PYRUVATE SYNTHASE SUBUNIT PORC"/>
    <property type="match status" value="1"/>
</dbReference>
<dbReference type="SUPFAM" id="SSF53323">
    <property type="entry name" value="Pyruvate-ferredoxin oxidoreductase, PFOR, domain III"/>
    <property type="match status" value="1"/>
</dbReference>
<dbReference type="Pfam" id="PF01558">
    <property type="entry name" value="POR"/>
    <property type="match status" value="1"/>
</dbReference>
<feature type="domain" description="Pyruvate/ketoisovalerate oxidoreductase catalytic" evidence="4">
    <location>
        <begin position="10"/>
        <end position="173"/>
    </location>
</feature>
<reference evidence="5 6" key="1">
    <citation type="submission" date="2014-03" db="EMBL/GenBank/DDBJ databases">
        <title>Draft genome sequence of the novel thermoacidophilic archaea Acidianus copahuensis ALE1 strain, isolated from Copahue volcanic area in Neuquen Argentina.</title>
        <authorList>
            <person name="Urbieta M.S."/>
            <person name="Rascovan N."/>
            <person name="Castro C."/>
            <person name="Revale S."/>
            <person name="Giaveno M.A."/>
            <person name="Vazquez M.P."/>
            <person name="Donati E.R."/>
        </authorList>
    </citation>
    <scope>NUCLEOTIDE SEQUENCE [LARGE SCALE GENOMIC DNA]</scope>
    <source>
        <strain evidence="5 6">ALE1</strain>
    </source>
</reference>
<accession>A0A031LS74</accession>
<dbReference type="GO" id="GO:0019164">
    <property type="term" value="F:pyruvate synthase activity"/>
    <property type="evidence" value="ECO:0007669"/>
    <property type="project" value="UniProtKB-EC"/>
</dbReference>
<organism evidence="5 6">
    <name type="scientific">Candidatus Acidianus copahuensis</name>
    <dbReference type="NCBI Taxonomy" id="1160895"/>
    <lineage>
        <taxon>Archaea</taxon>
        <taxon>Thermoproteota</taxon>
        <taxon>Thermoprotei</taxon>
        <taxon>Sulfolobales</taxon>
        <taxon>Sulfolobaceae</taxon>
        <taxon>Acidianus</taxon>
    </lineage>
</organism>
<dbReference type="OrthoDB" id="372091at2157"/>
<dbReference type="InterPro" id="IPR019752">
    <property type="entry name" value="Pyrv/ketoisovalerate_OxRed_cat"/>
</dbReference>
<keyword evidence="6" id="KW-1185">Reference proteome</keyword>
<keyword evidence="2" id="KW-0560">Oxidoreductase</keyword>
<dbReference type="AlphaFoldDB" id="A0A031LS74"/>
<dbReference type="EC" id="1.2.7.1" evidence="1"/>
<dbReference type="InterPro" id="IPR011894">
    <property type="entry name" value="PorC_KorC"/>
</dbReference>
<comment type="caution">
    <text evidence="5">The sequence shown here is derived from an EMBL/GenBank/DDBJ whole genome shotgun (WGS) entry which is preliminary data.</text>
</comment>
<dbReference type="Proteomes" id="UP000024332">
    <property type="component" value="Unassembled WGS sequence"/>
</dbReference>
<evidence type="ECO:0000259" key="4">
    <source>
        <dbReference type="Pfam" id="PF01558"/>
    </source>
</evidence>
<evidence type="ECO:0000256" key="1">
    <source>
        <dbReference type="ARBA" id="ARBA00012822"/>
    </source>
</evidence>
<name>A0A031LS74_9CREN</name>
<dbReference type="RefSeq" id="WP_048098689.1">
    <property type="nucleotide sequence ID" value="NZ_JFZT01000016.1"/>
</dbReference>
<dbReference type="InterPro" id="IPR051626">
    <property type="entry name" value="Oxidoreductase_gamma_subunit"/>
</dbReference>
<dbReference type="InterPro" id="IPR002869">
    <property type="entry name" value="Pyrv_flavodox_OxRed_cen"/>
</dbReference>
<evidence type="ECO:0000313" key="6">
    <source>
        <dbReference type="Proteomes" id="UP000024332"/>
    </source>
</evidence>
<protein>
    <recommendedName>
        <fullName evidence="1">pyruvate synthase</fullName>
        <ecNumber evidence="1">1.2.7.1</ecNumber>
    </recommendedName>
</protein>
<keyword evidence="5" id="KW-0670">Pyruvate</keyword>
<dbReference type="STRING" id="1160895.CM19_01775"/>
<sequence>MLEISLKGRGGQGVVTAGELLAKGAIIEGLFAQSVPFFGGERRGAPVSSEVRVSDSPIPLHRRVYNPDMVAVFDPSLMEILRPLEGIKNDGILVINSNSPKSYWKNTYFLDATAIAMSIGLTIGGWSVVNTAMLGAMVKVSRIVDVNAIEDAVKEEFPGKLGEINAEAVEMGYKEVSLVG</sequence>
<evidence type="ECO:0000256" key="2">
    <source>
        <dbReference type="ARBA" id="ARBA00023002"/>
    </source>
</evidence>